<dbReference type="InterPro" id="IPR001650">
    <property type="entry name" value="Helicase_C-like"/>
</dbReference>
<dbReference type="GO" id="GO:0016787">
    <property type="term" value="F:hydrolase activity"/>
    <property type="evidence" value="ECO:0007669"/>
    <property type="project" value="UniProtKB-KW"/>
</dbReference>
<evidence type="ECO:0000256" key="5">
    <source>
        <dbReference type="ARBA" id="ARBA00022840"/>
    </source>
</evidence>
<name>A0ABU5G8M2_9ACTO</name>
<keyword evidence="4 12" id="KW-0347">Helicase</keyword>
<organism evidence="12 13">
    <name type="scientific">Actinotignum urinale</name>
    <dbReference type="NCBI Taxonomy" id="190146"/>
    <lineage>
        <taxon>Bacteria</taxon>
        <taxon>Bacillati</taxon>
        <taxon>Actinomycetota</taxon>
        <taxon>Actinomycetes</taxon>
        <taxon>Actinomycetales</taxon>
        <taxon>Actinomycetaceae</taxon>
        <taxon>Actinotignum</taxon>
    </lineage>
</organism>
<evidence type="ECO:0000256" key="9">
    <source>
        <dbReference type="SAM" id="MobiDB-lite"/>
    </source>
</evidence>
<dbReference type="InterPro" id="IPR011545">
    <property type="entry name" value="DEAD/DEAH_box_helicase_dom"/>
</dbReference>
<dbReference type="Gene3D" id="3.40.50.300">
    <property type="entry name" value="P-loop containing nucleotide triphosphate hydrolases"/>
    <property type="match status" value="3"/>
</dbReference>
<feature type="compositionally biased region" description="Polar residues" evidence="9">
    <location>
        <begin position="562"/>
        <end position="575"/>
    </location>
</feature>
<keyword evidence="6" id="KW-0238">DNA-binding</keyword>
<accession>A0ABU5G8M2</accession>
<proteinExistence type="predicted"/>
<keyword evidence="13" id="KW-1185">Reference proteome</keyword>
<keyword evidence="1" id="KW-0547">Nucleotide-binding</keyword>
<evidence type="ECO:0000256" key="1">
    <source>
        <dbReference type="ARBA" id="ARBA00022741"/>
    </source>
</evidence>
<evidence type="ECO:0000313" key="12">
    <source>
        <dbReference type="EMBL" id="MDY5133468.1"/>
    </source>
</evidence>
<evidence type="ECO:0000313" key="13">
    <source>
        <dbReference type="Proteomes" id="UP001275049"/>
    </source>
</evidence>
<dbReference type="PANTHER" id="PTHR47964:SF1">
    <property type="entry name" value="ATP-DEPENDENT DNA HELICASE HOMOLOG RECG, CHLOROPLASTIC"/>
    <property type="match status" value="1"/>
</dbReference>
<reference evidence="12 13" key="1">
    <citation type="submission" date="2023-10" db="EMBL/GenBank/DDBJ databases">
        <title>Whole Genome based description of the genera Actinobaculum and Actinotignum reveals a complex phylogenetic relationship within the species included in the genus Actinotignum.</title>
        <authorList>
            <person name="Jensen C.S."/>
            <person name="Dargis R."/>
            <person name="Kemp M."/>
            <person name="Christensen J.J."/>
        </authorList>
    </citation>
    <scope>NUCLEOTIDE SEQUENCE [LARGE SCALE GENOMIC DNA]</scope>
    <source>
        <strain evidence="12 13">SLA_B974</strain>
    </source>
</reference>
<evidence type="ECO:0000256" key="8">
    <source>
        <dbReference type="ARBA" id="ARBA00049819"/>
    </source>
</evidence>
<dbReference type="InterPro" id="IPR047112">
    <property type="entry name" value="RecG/Mfd"/>
</dbReference>
<dbReference type="PANTHER" id="PTHR47964">
    <property type="entry name" value="ATP-DEPENDENT DNA HELICASE HOMOLOG RECG, CHLOROPLASTIC"/>
    <property type="match status" value="1"/>
</dbReference>
<dbReference type="PROSITE" id="PS51194">
    <property type="entry name" value="HELICASE_CTER"/>
    <property type="match status" value="1"/>
</dbReference>
<keyword evidence="7" id="KW-0234">DNA repair</keyword>
<dbReference type="SUPFAM" id="SSF50249">
    <property type="entry name" value="Nucleic acid-binding proteins"/>
    <property type="match status" value="1"/>
</dbReference>
<evidence type="ECO:0000256" key="6">
    <source>
        <dbReference type="ARBA" id="ARBA00023125"/>
    </source>
</evidence>
<dbReference type="InterPro" id="IPR014001">
    <property type="entry name" value="Helicase_ATP-bd"/>
</dbReference>
<keyword evidence="3 12" id="KW-0378">Hydrolase</keyword>
<feature type="domain" description="Helicase C-terminal" evidence="11">
    <location>
        <begin position="616"/>
        <end position="769"/>
    </location>
</feature>
<evidence type="ECO:0000259" key="10">
    <source>
        <dbReference type="PROSITE" id="PS51192"/>
    </source>
</evidence>
<dbReference type="PROSITE" id="PS51192">
    <property type="entry name" value="HELICASE_ATP_BIND_1"/>
    <property type="match status" value="1"/>
</dbReference>
<dbReference type="SMART" id="SM00490">
    <property type="entry name" value="HELICc"/>
    <property type="match status" value="1"/>
</dbReference>
<dbReference type="RefSeq" id="WP_320755407.1">
    <property type="nucleotide sequence ID" value="NZ_JAWNGA010000012.1"/>
</dbReference>
<dbReference type="InterPro" id="IPR045562">
    <property type="entry name" value="RecG_dom3_C"/>
</dbReference>
<sequence>MEKTAVVSDSWDALSTPLSRILGKRTAPRFVALGIETVRDLLYHLPFRLAHRGELMPVAHALPGADVTVVGRVLSSTLRPMNARNGFILTITITDGTQDLDLTFFAKTRRPLTYHHNRLSNGTLALFSGTVSLYRGTLQLTHPDYELIDEAQGVDVEAVSRPIPIYHASAKLPSWKIAQTIETLLTTTKPEDFPDPLPQTYLTSNNLPPLYEAIQELHRPNSDATWYNAYLRMKHEEAFIFQTALAQSATQTRQLHTQAYPKRNDALLEKFDSQLPYTLTEGQQRVGEEISQDLSRTYPMQRLLQGDVGSGKTIVALRAMLQVVDNGGQAVLLAPTEVLAFQHYHTIRKLLGNLLYDTSLPRVLPNGGSTGTGVDTYRNSGGGEDAMNHKVTAPNSDLGATNVGTNAHSTRITLLTGSLSATQRRATLAHIASGEVGIIVGTHALLSDTVSIPFLGLAVIDEQHRFGVEQRAGLGHGIHTLAMTATPIPRTIAMSVFGDLDISSLTQLPTGRQSISTTLVPENNSAWMARVWQRAREEIDKGGRVYVVVPRINAMYDDGSEQDTTGRNNINPTGTRSEHSNRAEGQIFNPHLLQEANPSINPHLLQEANPSINPHLLQQTQLNINTNSYTDTNDSTQPHITSVEELYAILTRLPQLNGINIAMMHGRLSAEEKTQIMDNFESGHSPLLISTTVIEVGVDVKEATMMIIMNAERFGLAQLHQLRGRIGRGTKPGICLAVTQAEPGSTAYERVQTFTEISDGFKLAEADMELRREGDVLGAHQAGKQSSLRFLSVAKDATIIETARNAARKLIEQDPQLMAHTALRDALTTIETQTQHYMERA</sequence>
<comment type="caution">
    <text evidence="12">The sequence shown here is derived from an EMBL/GenBank/DDBJ whole genome shotgun (WGS) entry which is preliminary data.</text>
</comment>
<dbReference type="GO" id="GO:0003678">
    <property type="term" value="F:DNA helicase activity"/>
    <property type="evidence" value="ECO:0007669"/>
    <property type="project" value="UniProtKB-EC"/>
</dbReference>
<dbReference type="CDD" id="cd04488">
    <property type="entry name" value="RecG_wedge_OBF"/>
    <property type="match status" value="1"/>
</dbReference>
<gene>
    <name evidence="12" type="ORF">R6G86_06920</name>
</gene>
<evidence type="ECO:0000256" key="2">
    <source>
        <dbReference type="ARBA" id="ARBA00022763"/>
    </source>
</evidence>
<evidence type="ECO:0000256" key="7">
    <source>
        <dbReference type="ARBA" id="ARBA00023204"/>
    </source>
</evidence>
<dbReference type="InterPro" id="IPR027417">
    <property type="entry name" value="P-loop_NTPase"/>
</dbReference>
<dbReference type="SUPFAM" id="SSF52540">
    <property type="entry name" value="P-loop containing nucleoside triphosphate hydrolases"/>
    <property type="match status" value="2"/>
</dbReference>
<dbReference type="Gene3D" id="2.40.50.140">
    <property type="entry name" value="Nucleic acid-binding proteins"/>
    <property type="match status" value="1"/>
</dbReference>
<dbReference type="Pfam" id="PF19833">
    <property type="entry name" value="RecG_dom3_C"/>
    <property type="match status" value="1"/>
</dbReference>
<evidence type="ECO:0000256" key="3">
    <source>
        <dbReference type="ARBA" id="ARBA00022801"/>
    </source>
</evidence>
<keyword evidence="2" id="KW-0227">DNA damage</keyword>
<dbReference type="Proteomes" id="UP001275049">
    <property type="component" value="Unassembled WGS sequence"/>
</dbReference>
<dbReference type="Pfam" id="PF17191">
    <property type="entry name" value="RecG_wedge"/>
    <property type="match status" value="1"/>
</dbReference>
<dbReference type="SMART" id="SM00487">
    <property type="entry name" value="DEXDc"/>
    <property type="match status" value="1"/>
</dbReference>
<dbReference type="InterPro" id="IPR012340">
    <property type="entry name" value="NA-bd_OB-fold"/>
</dbReference>
<evidence type="ECO:0000259" key="11">
    <source>
        <dbReference type="PROSITE" id="PS51194"/>
    </source>
</evidence>
<dbReference type="EMBL" id="JAWNGA010000012">
    <property type="protein sequence ID" value="MDY5133468.1"/>
    <property type="molecule type" value="Genomic_DNA"/>
</dbReference>
<dbReference type="Pfam" id="PF00270">
    <property type="entry name" value="DEAD"/>
    <property type="match status" value="1"/>
</dbReference>
<protein>
    <recommendedName>
        <fullName evidence="8">Probable DNA 3'-5' helicase RecG</fullName>
    </recommendedName>
</protein>
<evidence type="ECO:0000256" key="4">
    <source>
        <dbReference type="ARBA" id="ARBA00022806"/>
    </source>
</evidence>
<keyword evidence="5" id="KW-0067">ATP-binding</keyword>
<dbReference type="Pfam" id="PF00271">
    <property type="entry name" value="Helicase_C"/>
    <property type="match status" value="1"/>
</dbReference>
<feature type="region of interest" description="Disordered" evidence="9">
    <location>
        <begin position="557"/>
        <end position="580"/>
    </location>
</feature>
<dbReference type="InterPro" id="IPR033454">
    <property type="entry name" value="RecG_wedge"/>
</dbReference>
<feature type="domain" description="Helicase ATP-binding" evidence="10">
    <location>
        <begin position="293"/>
        <end position="505"/>
    </location>
</feature>